<keyword evidence="7" id="KW-1185">Reference proteome</keyword>
<dbReference type="InterPro" id="IPR050319">
    <property type="entry name" value="ABC_transp_ATP-bind"/>
</dbReference>
<accession>A0ABP3JY94</accession>
<evidence type="ECO:0000313" key="6">
    <source>
        <dbReference type="EMBL" id="GAA0466835.1"/>
    </source>
</evidence>
<dbReference type="RefSeq" id="WP_343783742.1">
    <property type="nucleotide sequence ID" value="NZ_BAAACZ010000018.1"/>
</dbReference>
<evidence type="ECO:0000313" key="7">
    <source>
        <dbReference type="Proteomes" id="UP001500740"/>
    </source>
</evidence>
<comment type="similarity">
    <text evidence="1">Belongs to the ABC transporter superfamily.</text>
</comment>
<gene>
    <name evidence="6" type="ORF">GCM10008935_23450</name>
</gene>
<evidence type="ECO:0000259" key="5">
    <source>
        <dbReference type="PROSITE" id="PS50893"/>
    </source>
</evidence>
<dbReference type="InterPro" id="IPR017871">
    <property type="entry name" value="ABC_transporter-like_CS"/>
</dbReference>
<feature type="domain" description="ABC transporter" evidence="5">
    <location>
        <begin position="8"/>
        <end position="258"/>
    </location>
</feature>
<organism evidence="6 7">
    <name type="scientific">Alkalibacillus silvisoli</name>
    <dbReference type="NCBI Taxonomy" id="392823"/>
    <lineage>
        <taxon>Bacteria</taxon>
        <taxon>Bacillati</taxon>
        <taxon>Bacillota</taxon>
        <taxon>Bacilli</taxon>
        <taxon>Bacillales</taxon>
        <taxon>Bacillaceae</taxon>
        <taxon>Alkalibacillus</taxon>
    </lineage>
</organism>
<dbReference type="Pfam" id="PF08352">
    <property type="entry name" value="oligo_HPY"/>
    <property type="match status" value="1"/>
</dbReference>
<evidence type="ECO:0000256" key="1">
    <source>
        <dbReference type="ARBA" id="ARBA00005417"/>
    </source>
</evidence>
<evidence type="ECO:0000256" key="4">
    <source>
        <dbReference type="ARBA" id="ARBA00022840"/>
    </source>
</evidence>
<dbReference type="InterPro" id="IPR003593">
    <property type="entry name" value="AAA+_ATPase"/>
</dbReference>
<dbReference type="PANTHER" id="PTHR43776">
    <property type="entry name" value="TRANSPORT ATP-BINDING PROTEIN"/>
    <property type="match status" value="1"/>
</dbReference>
<dbReference type="PROSITE" id="PS00211">
    <property type="entry name" value="ABC_TRANSPORTER_1"/>
    <property type="match status" value="1"/>
</dbReference>
<name>A0ABP3JY94_9BACI</name>
<dbReference type="PANTHER" id="PTHR43776:SF7">
    <property type="entry name" value="D,D-DIPEPTIDE TRANSPORT ATP-BINDING PROTEIN DDPF-RELATED"/>
    <property type="match status" value="1"/>
</dbReference>
<dbReference type="Pfam" id="PF00005">
    <property type="entry name" value="ABC_tran"/>
    <property type="match status" value="1"/>
</dbReference>
<dbReference type="InterPro" id="IPR027417">
    <property type="entry name" value="P-loop_NTPase"/>
</dbReference>
<evidence type="ECO:0000256" key="2">
    <source>
        <dbReference type="ARBA" id="ARBA00022448"/>
    </source>
</evidence>
<sequence length="346" mass="38937">MSQKKELLKINNLKQYFPIKGGVFGRTVNNVKAVDDVSFTIYEGETVSVVGESGCGKSTTGRAILRLDDPTDGTIEFDGTDLLSLSKKNMRKMRKDLQIIFQDPYASLNPRMTVRQTLNEAMEIQNVVPKNERNDRIAELMETVGLQPHQADRYPHEFSGGQRQRVGIARALSVDPKLIVCDEAVSALDVSIQAQVLNLLKKFQKDWNLTYLFIAHDLGVVRHISDRIIVMYLGKIVEMGDTKSIFENPQHPYTKALLSAIPVPDPEKKTERIFLQGDVPSPIDPPSGCRFHTRCPFATEKCAEEIPELRNEEYMTGGHQAACHYIKAIESGEHQPTRETSKVRNV</sequence>
<dbReference type="GO" id="GO:0005524">
    <property type="term" value="F:ATP binding"/>
    <property type="evidence" value="ECO:0007669"/>
    <property type="project" value="UniProtKB-KW"/>
</dbReference>
<dbReference type="NCBIfam" id="NF008453">
    <property type="entry name" value="PRK11308.1"/>
    <property type="match status" value="1"/>
</dbReference>
<dbReference type="EMBL" id="BAAACZ010000018">
    <property type="protein sequence ID" value="GAA0466835.1"/>
    <property type="molecule type" value="Genomic_DNA"/>
</dbReference>
<keyword evidence="2" id="KW-0813">Transport</keyword>
<dbReference type="SMART" id="SM00382">
    <property type="entry name" value="AAA"/>
    <property type="match status" value="1"/>
</dbReference>
<dbReference type="InterPro" id="IPR013563">
    <property type="entry name" value="Oligopep_ABC_C"/>
</dbReference>
<comment type="caution">
    <text evidence="6">The sequence shown here is derived from an EMBL/GenBank/DDBJ whole genome shotgun (WGS) entry which is preliminary data.</text>
</comment>
<evidence type="ECO:0000256" key="3">
    <source>
        <dbReference type="ARBA" id="ARBA00022741"/>
    </source>
</evidence>
<dbReference type="Proteomes" id="UP001500740">
    <property type="component" value="Unassembled WGS sequence"/>
</dbReference>
<reference evidence="7" key="1">
    <citation type="journal article" date="2019" name="Int. J. Syst. Evol. Microbiol.">
        <title>The Global Catalogue of Microorganisms (GCM) 10K type strain sequencing project: providing services to taxonomists for standard genome sequencing and annotation.</title>
        <authorList>
            <consortium name="The Broad Institute Genomics Platform"/>
            <consortium name="The Broad Institute Genome Sequencing Center for Infectious Disease"/>
            <person name="Wu L."/>
            <person name="Ma J."/>
        </authorList>
    </citation>
    <scope>NUCLEOTIDE SEQUENCE [LARGE SCALE GENOMIC DNA]</scope>
    <source>
        <strain evidence="7">JCM 14193</strain>
    </source>
</reference>
<dbReference type="CDD" id="cd03257">
    <property type="entry name" value="ABC_NikE_OppD_transporters"/>
    <property type="match status" value="1"/>
</dbReference>
<protein>
    <submittedName>
        <fullName evidence="6">Dipeptide ABC transporter ATP-binding protein</fullName>
    </submittedName>
</protein>
<dbReference type="SUPFAM" id="SSF52540">
    <property type="entry name" value="P-loop containing nucleoside triphosphate hydrolases"/>
    <property type="match status" value="1"/>
</dbReference>
<dbReference type="NCBIfam" id="TIGR01727">
    <property type="entry name" value="oligo_HPY"/>
    <property type="match status" value="1"/>
</dbReference>
<dbReference type="PROSITE" id="PS50893">
    <property type="entry name" value="ABC_TRANSPORTER_2"/>
    <property type="match status" value="1"/>
</dbReference>
<proteinExistence type="inferred from homology"/>
<dbReference type="InterPro" id="IPR003439">
    <property type="entry name" value="ABC_transporter-like_ATP-bd"/>
</dbReference>
<keyword evidence="4 6" id="KW-0067">ATP-binding</keyword>
<keyword evidence="3" id="KW-0547">Nucleotide-binding</keyword>
<dbReference type="Gene3D" id="3.40.50.300">
    <property type="entry name" value="P-loop containing nucleotide triphosphate hydrolases"/>
    <property type="match status" value="1"/>
</dbReference>